<protein>
    <submittedName>
        <fullName evidence="2">Uncharacterized protein</fullName>
    </submittedName>
</protein>
<accession>A0A1J8R1L6</accession>
<name>A0A1J8R1L6_9AGAM</name>
<proteinExistence type="predicted"/>
<feature type="region of interest" description="Disordered" evidence="1">
    <location>
        <begin position="1"/>
        <end position="33"/>
    </location>
</feature>
<dbReference type="OrthoDB" id="3364747at2759"/>
<dbReference type="STRING" id="180088.A0A1J8R1L6"/>
<comment type="caution">
    <text evidence="2">The sequence shown here is derived from an EMBL/GenBank/DDBJ whole genome shotgun (WGS) entry which is preliminary data.</text>
</comment>
<gene>
    <name evidence="2" type="ORF">AZE42_04845</name>
</gene>
<feature type="compositionally biased region" description="Basic and acidic residues" evidence="1">
    <location>
        <begin position="12"/>
        <end position="31"/>
    </location>
</feature>
<sequence>MSAPTELPADPESIKKLEKDISKDGKAEEKTMQSTFKDMYKQEKSAAKASKAVEKAEKAVKKLEKHETETVSSLRAATHKHDIAITNLHSGQADLYAKQQQADRLKQDLANVRQRADQVSKDKQVHDREREITLSQAQIHTSPPTTAGGSSIGVPGAPSLTGATQERSS</sequence>
<feature type="region of interest" description="Disordered" evidence="1">
    <location>
        <begin position="46"/>
        <end position="75"/>
    </location>
</feature>
<keyword evidence="3" id="KW-1185">Reference proteome</keyword>
<feature type="compositionally biased region" description="Polar residues" evidence="1">
    <location>
        <begin position="133"/>
        <end position="149"/>
    </location>
</feature>
<dbReference type="AlphaFoldDB" id="A0A1J8R1L6"/>
<reference evidence="2 3" key="1">
    <citation type="submission" date="2016-03" db="EMBL/GenBank/DDBJ databases">
        <title>Comparative genomics of the ectomycorrhizal sister species Rhizopogon vinicolor and Rhizopogon vesiculosus (Basidiomycota: Boletales) reveals a divergence of the mating type B locus.</title>
        <authorList>
            <person name="Mujic A.B."/>
            <person name="Kuo A."/>
            <person name="Tritt A."/>
            <person name="Lipzen A."/>
            <person name="Chen C."/>
            <person name="Johnson J."/>
            <person name="Sharma A."/>
            <person name="Barry K."/>
            <person name="Grigoriev I.V."/>
            <person name="Spatafora J.W."/>
        </authorList>
    </citation>
    <scope>NUCLEOTIDE SEQUENCE [LARGE SCALE GENOMIC DNA]</scope>
    <source>
        <strain evidence="2 3">AM-OR11-056</strain>
    </source>
</reference>
<evidence type="ECO:0000313" key="3">
    <source>
        <dbReference type="Proteomes" id="UP000183567"/>
    </source>
</evidence>
<organism evidence="2 3">
    <name type="scientific">Rhizopogon vesiculosus</name>
    <dbReference type="NCBI Taxonomy" id="180088"/>
    <lineage>
        <taxon>Eukaryota</taxon>
        <taxon>Fungi</taxon>
        <taxon>Dikarya</taxon>
        <taxon>Basidiomycota</taxon>
        <taxon>Agaricomycotina</taxon>
        <taxon>Agaricomycetes</taxon>
        <taxon>Agaricomycetidae</taxon>
        <taxon>Boletales</taxon>
        <taxon>Suillineae</taxon>
        <taxon>Rhizopogonaceae</taxon>
        <taxon>Rhizopogon</taxon>
    </lineage>
</organism>
<feature type="compositionally biased region" description="Basic and acidic residues" evidence="1">
    <location>
        <begin position="114"/>
        <end position="132"/>
    </location>
</feature>
<dbReference type="Proteomes" id="UP000183567">
    <property type="component" value="Unassembled WGS sequence"/>
</dbReference>
<dbReference type="EMBL" id="LVVM01002973">
    <property type="protein sequence ID" value="OJA15634.1"/>
    <property type="molecule type" value="Genomic_DNA"/>
</dbReference>
<feature type="region of interest" description="Disordered" evidence="1">
    <location>
        <begin position="112"/>
        <end position="169"/>
    </location>
</feature>
<feature type="compositionally biased region" description="Basic and acidic residues" evidence="1">
    <location>
        <begin position="46"/>
        <end position="69"/>
    </location>
</feature>
<evidence type="ECO:0000256" key="1">
    <source>
        <dbReference type="SAM" id="MobiDB-lite"/>
    </source>
</evidence>
<evidence type="ECO:0000313" key="2">
    <source>
        <dbReference type="EMBL" id="OJA15634.1"/>
    </source>
</evidence>